<protein>
    <submittedName>
        <fullName evidence="2">DUF1801 domain-containing protein</fullName>
    </submittedName>
</protein>
<dbReference type="RefSeq" id="WP_317487261.1">
    <property type="nucleotide sequence ID" value="NZ_CP136051.1"/>
</dbReference>
<evidence type="ECO:0000313" key="3">
    <source>
        <dbReference type="Proteomes" id="UP001302349"/>
    </source>
</evidence>
<dbReference type="Gene3D" id="3.90.1150.200">
    <property type="match status" value="1"/>
</dbReference>
<dbReference type="Pfam" id="PF08818">
    <property type="entry name" value="DUF1801"/>
    <property type="match status" value="1"/>
</dbReference>
<name>A0ABZ0IIU2_9BACT</name>
<keyword evidence="3" id="KW-1185">Reference proteome</keyword>
<dbReference type="SUPFAM" id="SSF159888">
    <property type="entry name" value="YdhG-like"/>
    <property type="match status" value="1"/>
</dbReference>
<sequence length="121" mass="13942">MAKLSEAEQVAAYMEALDHPLKAEVETLRTIIKNAGPLSERIKWNAPSYYHKEDFVTFNLHDKKTIRLIFHHPAIVTITSDILEGDWKDRRIVYIKNAEEASSKKAELVRIIKEWLQIVGG</sequence>
<organism evidence="2 3">
    <name type="scientific">Imperialibacter roseus</name>
    <dbReference type="NCBI Taxonomy" id="1324217"/>
    <lineage>
        <taxon>Bacteria</taxon>
        <taxon>Pseudomonadati</taxon>
        <taxon>Bacteroidota</taxon>
        <taxon>Cytophagia</taxon>
        <taxon>Cytophagales</taxon>
        <taxon>Flammeovirgaceae</taxon>
        <taxon>Imperialibacter</taxon>
    </lineage>
</organism>
<reference evidence="2 3" key="1">
    <citation type="journal article" date="2023" name="Microbiol. Resour. Announc.">
        <title>Complete Genome Sequence of Imperialibacter roseus strain P4T.</title>
        <authorList>
            <person name="Tizabi D.R."/>
            <person name="Bachvaroff T."/>
            <person name="Hill R.T."/>
        </authorList>
    </citation>
    <scope>NUCLEOTIDE SEQUENCE [LARGE SCALE GENOMIC DNA]</scope>
    <source>
        <strain evidence="2 3">P4T</strain>
    </source>
</reference>
<feature type="domain" description="YdhG-like" evidence="1">
    <location>
        <begin position="22"/>
        <end position="116"/>
    </location>
</feature>
<gene>
    <name evidence="2" type="ORF">RT717_15325</name>
</gene>
<dbReference type="EMBL" id="CP136051">
    <property type="protein sequence ID" value="WOK04451.1"/>
    <property type="molecule type" value="Genomic_DNA"/>
</dbReference>
<proteinExistence type="predicted"/>
<dbReference type="Proteomes" id="UP001302349">
    <property type="component" value="Chromosome"/>
</dbReference>
<accession>A0ABZ0IIU2</accession>
<evidence type="ECO:0000313" key="2">
    <source>
        <dbReference type="EMBL" id="WOK04451.1"/>
    </source>
</evidence>
<evidence type="ECO:0000259" key="1">
    <source>
        <dbReference type="Pfam" id="PF08818"/>
    </source>
</evidence>
<dbReference type="InterPro" id="IPR014922">
    <property type="entry name" value="YdhG-like"/>
</dbReference>